<dbReference type="InterPro" id="IPR025420">
    <property type="entry name" value="DUF4143"/>
</dbReference>
<dbReference type="EMBL" id="JAAIIJ010000002">
    <property type="protein sequence ID" value="NMN01594.1"/>
    <property type="molecule type" value="Genomic_DNA"/>
</dbReference>
<feature type="domain" description="AAA" evidence="1">
    <location>
        <begin position="20"/>
        <end position="153"/>
    </location>
</feature>
<dbReference type="RefSeq" id="WP_335341193.1">
    <property type="nucleotide sequence ID" value="NZ_JAAIIJ010000002.1"/>
</dbReference>
<feature type="domain" description="DUF4143" evidence="2">
    <location>
        <begin position="221"/>
        <end position="384"/>
    </location>
</feature>
<accession>A0ABX1SUU2</accession>
<keyword evidence="4" id="KW-1185">Reference proteome</keyword>
<reference evidence="3 4" key="1">
    <citation type="submission" date="2020-02" db="EMBL/GenBank/DDBJ databases">
        <title>Characterization of phylogenetic diversity of novel bifidobacterial species isolated in Czech ZOOs.</title>
        <authorList>
            <person name="Lugli G.A."/>
            <person name="Vera N.B."/>
            <person name="Ventura M."/>
        </authorList>
    </citation>
    <scope>NUCLEOTIDE SEQUENCE [LARGE SCALE GENOMIC DNA]</scope>
    <source>
        <strain evidence="3 4">DSM 109963</strain>
    </source>
</reference>
<evidence type="ECO:0000313" key="3">
    <source>
        <dbReference type="EMBL" id="NMN01594.1"/>
    </source>
</evidence>
<dbReference type="Pfam" id="PF13635">
    <property type="entry name" value="DUF4143"/>
    <property type="match status" value="1"/>
</dbReference>
<protein>
    <submittedName>
        <fullName evidence="3">AAA domain-containing protein</fullName>
    </submittedName>
</protein>
<evidence type="ECO:0000259" key="1">
    <source>
        <dbReference type="Pfam" id="PF13173"/>
    </source>
</evidence>
<organism evidence="3 4">
    <name type="scientific">Bifidobacterium panos</name>
    <dbReference type="NCBI Taxonomy" id="2675321"/>
    <lineage>
        <taxon>Bacteria</taxon>
        <taxon>Bacillati</taxon>
        <taxon>Actinomycetota</taxon>
        <taxon>Actinomycetes</taxon>
        <taxon>Bifidobacteriales</taxon>
        <taxon>Bifidobacteriaceae</taxon>
        <taxon>Bifidobacterium</taxon>
    </lineage>
</organism>
<evidence type="ECO:0000313" key="4">
    <source>
        <dbReference type="Proteomes" id="UP000553756"/>
    </source>
</evidence>
<dbReference type="PANTHER" id="PTHR33295">
    <property type="entry name" value="ATPASE"/>
    <property type="match status" value="1"/>
</dbReference>
<dbReference type="Proteomes" id="UP000553756">
    <property type="component" value="Unassembled WGS sequence"/>
</dbReference>
<comment type="caution">
    <text evidence="3">The sequence shown here is derived from an EMBL/GenBank/DDBJ whole genome shotgun (WGS) entry which is preliminary data.</text>
</comment>
<dbReference type="InterPro" id="IPR041682">
    <property type="entry name" value="AAA_14"/>
</dbReference>
<evidence type="ECO:0000259" key="2">
    <source>
        <dbReference type="Pfam" id="PF13635"/>
    </source>
</evidence>
<proteinExistence type="predicted"/>
<dbReference type="PANTHER" id="PTHR33295:SF7">
    <property type="entry name" value="ATPASE"/>
    <property type="match status" value="1"/>
</dbReference>
<name>A0ABX1SUU2_9BIFI</name>
<dbReference type="Pfam" id="PF13173">
    <property type="entry name" value="AAA_14"/>
    <property type="match status" value="1"/>
</dbReference>
<dbReference type="SUPFAM" id="SSF52540">
    <property type="entry name" value="P-loop containing nucleoside triphosphate hydrolases"/>
    <property type="match status" value="1"/>
</dbReference>
<sequence>MEFRRNIQSLLLDWKRNPQRRPLVLRGARQVGKTHALKILGEQEYRSCAYVNLFDADAKAALASAGSPHMLLDSVEAYTGVRIREEETLLIIDEIQELPMLLTMLKSFKEQARSVHVAAAGSYLGLAQHEGLSFPVGAVETVVMQPMSFLEFLDAAGDGELVRHIEELDFDFLEGFAPRLERRVRQYCYVGGMPSAVQAFLDGGYQAAREVQLGLLSDYDMDFSKHPQAGGDVERVRLAFASIPAHLARENHKFVFGHIAKGARSAQYESAIQKIVDSGLAVRVSKVSKPALPLRAYQDLSAFKLYMHDVGLLSAAMSVEPADLILKDTALTEFRGALTEQYVCQQLVSEGIEPYYWSTDNSSGEVDFLFRHAGSVVPLEAKAGVERQAKSLRWLCSKFDLRGYRASMRGYREQDWLTNVPLWAVGAFFREASQALDDALLGDDLPPLQS</sequence>
<dbReference type="InterPro" id="IPR027417">
    <property type="entry name" value="P-loop_NTPase"/>
</dbReference>
<gene>
    <name evidence="3" type="ORF">G1C94_0215</name>
</gene>